<proteinExistence type="predicted"/>
<dbReference type="Proteomes" id="UP000199604">
    <property type="component" value="Unassembled WGS sequence"/>
</dbReference>
<evidence type="ECO:0000313" key="3">
    <source>
        <dbReference type="EMBL" id="SFB08590.1"/>
    </source>
</evidence>
<dbReference type="Gene3D" id="2.160.20.120">
    <property type="match status" value="1"/>
</dbReference>
<keyword evidence="4" id="KW-1185">Reference proteome</keyword>
<gene>
    <name evidence="3" type="ORF">SAMN05660845_1523</name>
</gene>
<dbReference type="InterPro" id="IPR021255">
    <property type="entry name" value="DUF2807"/>
</dbReference>
<reference evidence="4" key="1">
    <citation type="submission" date="2016-10" db="EMBL/GenBank/DDBJ databases">
        <authorList>
            <person name="Varghese N."/>
            <person name="Submissions S."/>
        </authorList>
    </citation>
    <scope>NUCLEOTIDE SEQUENCE [LARGE SCALE GENOMIC DNA]</scope>
    <source>
        <strain evidence="4">DSM 21789</strain>
    </source>
</reference>
<dbReference type="AlphaFoldDB" id="A0A1I0Y7X6"/>
<dbReference type="EMBL" id="FOJT01000004">
    <property type="protein sequence ID" value="SFB08590.1"/>
    <property type="molecule type" value="Genomic_DNA"/>
</dbReference>
<protein>
    <submittedName>
        <fullName evidence="3">Putative auto-transporter adhesin, head GIN domain</fullName>
    </submittedName>
</protein>
<evidence type="ECO:0000313" key="4">
    <source>
        <dbReference type="Proteomes" id="UP000199604"/>
    </source>
</evidence>
<feature type="signal peptide" evidence="1">
    <location>
        <begin position="1"/>
        <end position="18"/>
    </location>
</feature>
<accession>A0A1I0Y7X6</accession>
<feature type="chain" id="PRO_5011709778" evidence="1">
    <location>
        <begin position="19"/>
        <end position="225"/>
    </location>
</feature>
<evidence type="ECO:0000259" key="2">
    <source>
        <dbReference type="Pfam" id="PF10988"/>
    </source>
</evidence>
<dbReference type="RefSeq" id="WP_091475680.1">
    <property type="nucleotide sequence ID" value="NZ_FOJT01000004.1"/>
</dbReference>
<feature type="domain" description="Putative auto-transporter adhesin head GIN" evidence="2">
    <location>
        <begin position="26"/>
        <end position="207"/>
    </location>
</feature>
<name>A0A1I0Y7X6_9FLAO</name>
<evidence type="ECO:0000256" key="1">
    <source>
        <dbReference type="SAM" id="SignalP"/>
    </source>
</evidence>
<dbReference type="STRING" id="498292.SAMN05660845_1523"/>
<sequence>MRKLFIISFFILANVISAQVTKNLGDFTKVTAFDKISVQLIKIDSTENKIEISGDLANEVEIITIKNELKIRMSLSKALKGNDIVAKVYFKNLEALEANEGSYISCDSVLSATNFNLIAKEGSQIKVNISSKKISVKSMQGSVIKLEGTTQNLEAILNTAGALQAKNCTTSQATVSITAGGDADFTATDYVDAKVKAGGTITIYGNPKQVDEKTILGGSIIISKR</sequence>
<dbReference type="OrthoDB" id="704821at2"/>
<keyword evidence="1" id="KW-0732">Signal</keyword>
<organism evidence="3 4">
    <name type="scientific">Flavobacterium swingsii</name>
    <dbReference type="NCBI Taxonomy" id="498292"/>
    <lineage>
        <taxon>Bacteria</taxon>
        <taxon>Pseudomonadati</taxon>
        <taxon>Bacteroidota</taxon>
        <taxon>Flavobacteriia</taxon>
        <taxon>Flavobacteriales</taxon>
        <taxon>Flavobacteriaceae</taxon>
        <taxon>Flavobacterium</taxon>
    </lineage>
</organism>
<dbReference type="Pfam" id="PF10988">
    <property type="entry name" value="DUF2807"/>
    <property type="match status" value="1"/>
</dbReference>